<accession>A0A2W5X2Y6</accession>
<dbReference type="AlphaFoldDB" id="A0A2W5X2Y6"/>
<evidence type="ECO:0000313" key="7">
    <source>
        <dbReference type="EMBL" id="PZR34994.1"/>
    </source>
</evidence>
<comment type="caution">
    <text evidence="7">The sequence shown here is derived from an EMBL/GenBank/DDBJ whole genome shotgun (WGS) entry which is preliminary data.</text>
</comment>
<dbReference type="Proteomes" id="UP000249393">
    <property type="component" value="Unassembled WGS sequence"/>
</dbReference>
<protein>
    <recommendedName>
        <fullName evidence="3">17 kDa surface antigen</fullName>
    </recommendedName>
</protein>
<evidence type="ECO:0000256" key="1">
    <source>
        <dbReference type="ARBA" id="ARBA00004459"/>
    </source>
</evidence>
<comment type="similarity">
    <text evidence="2">Belongs to the rickettsiale 17 kDa surface antigen family.</text>
</comment>
<comment type="subcellular location">
    <subcellularLocation>
        <location evidence="1">Cell outer membrane</location>
        <topology evidence="1">Lipid-anchor</topology>
    </subcellularLocation>
</comment>
<sequence length="102" mass="10553">MRARLNALVLATVVGFTASSVVVTAADAQSRNDRYRVLVCNKSKAKNGAIIGGLGGALLGNTVAGHGNKTEGALLGGAVGAVAGHEIGKGKKKCHYEYRYRR</sequence>
<feature type="signal peptide" evidence="5">
    <location>
        <begin position="1"/>
        <end position="25"/>
    </location>
</feature>
<evidence type="ECO:0000256" key="5">
    <source>
        <dbReference type="SAM" id="SignalP"/>
    </source>
</evidence>
<name>A0A2W5X2Y6_9CAUL</name>
<keyword evidence="5" id="KW-0732">Signal</keyword>
<gene>
    <name evidence="7" type="ORF">DI526_08725</name>
</gene>
<evidence type="ECO:0000313" key="8">
    <source>
        <dbReference type="Proteomes" id="UP000249393"/>
    </source>
</evidence>
<dbReference type="Pfam" id="PF05433">
    <property type="entry name" value="Rick_17kDa_Anti"/>
    <property type="match status" value="1"/>
</dbReference>
<feature type="chain" id="PRO_5016062770" description="17 kDa surface antigen" evidence="5">
    <location>
        <begin position="26"/>
        <end position="102"/>
    </location>
</feature>
<dbReference type="GO" id="GO:0009279">
    <property type="term" value="C:cell outer membrane"/>
    <property type="evidence" value="ECO:0007669"/>
    <property type="project" value="UniProtKB-SubCell"/>
</dbReference>
<evidence type="ECO:0000256" key="4">
    <source>
        <dbReference type="ARBA" id="ARBA00023288"/>
    </source>
</evidence>
<organism evidence="7 8">
    <name type="scientific">Caulobacter segnis</name>
    <dbReference type="NCBI Taxonomy" id="88688"/>
    <lineage>
        <taxon>Bacteria</taxon>
        <taxon>Pseudomonadati</taxon>
        <taxon>Pseudomonadota</taxon>
        <taxon>Alphaproteobacteria</taxon>
        <taxon>Caulobacterales</taxon>
        <taxon>Caulobacteraceae</taxon>
        <taxon>Caulobacter</taxon>
    </lineage>
</organism>
<keyword evidence="4" id="KW-0449">Lipoprotein</keyword>
<evidence type="ECO:0000256" key="3">
    <source>
        <dbReference type="ARBA" id="ARBA00015281"/>
    </source>
</evidence>
<evidence type="ECO:0000256" key="2">
    <source>
        <dbReference type="ARBA" id="ARBA00008681"/>
    </source>
</evidence>
<dbReference type="InterPro" id="IPR008816">
    <property type="entry name" value="Gly_zipper_2TM_dom"/>
</dbReference>
<proteinExistence type="inferred from homology"/>
<dbReference type="RefSeq" id="WP_304276624.1">
    <property type="nucleotide sequence ID" value="NZ_QFQZ01000020.1"/>
</dbReference>
<feature type="domain" description="Glycine zipper 2TM" evidence="6">
    <location>
        <begin position="48"/>
        <end position="88"/>
    </location>
</feature>
<reference evidence="7 8" key="1">
    <citation type="submission" date="2017-08" db="EMBL/GenBank/DDBJ databases">
        <title>Infants hospitalized years apart are colonized by the same room-sourced microbial strains.</title>
        <authorList>
            <person name="Brooks B."/>
            <person name="Olm M.R."/>
            <person name="Firek B.A."/>
            <person name="Baker R."/>
            <person name="Thomas B.C."/>
            <person name="Morowitz M.J."/>
            <person name="Banfield J.F."/>
        </authorList>
    </citation>
    <scope>NUCLEOTIDE SEQUENCE [LARGE SCALE GENOMIC DNA]</scope>
    <source>
        <strain evidence="7">S2_003_000_R2_4</strain>
    </source>
</reference>
<evidence type="ECO:0000259" key="6">
    <source>
        <dbReference type="Pfam" id="PF05433"/>
    </source>
</evidence>
<dbReference type="EMBL" id="QFQZ01000020">
    <property type="protein sequence ID" value="PZR34994.1"/>
    <property type="molecule type" value="Genomic_DNA"/>
</dbReference>